<accession>A0ABD5WQX3</accession>
<keyword evidence="1 3" id="KW-0378">Hydrolase</keyword>
<keyword evidence="4" id="KW-1185">Reference proteome</keyword>
<dbReference type="Pfam" id="PF03061">
    <property type="entry name" value="4HBT"/>
    <property type="match status" value="1"/>
</dbReference>
<dbReference type="PANTHER" id="PTHR11049">
    <property type="entry name" value="ACYL COENZYME A THIOESTER HYDROLASE"/>
    <property type="match status" value="1"/>
</dbReference>
<dbReference type="AlphaFoldDB" id="A0ABD5WQX3"/>
<evidence type="ECO:0000313" key="4">
    <source>
        <dbReference type="Proteomes" id="UP001596407"/>
    </source>
</evidence>
<dbReference type="InterPro" id="IPR006683">
    <property type="entry name" value="Thioestr_dom"/>
</dbReference>
<dbReference type="PROSITE" id="PS51770">
    <property type="entry name" value="HOTDOG_ACOT"/>
    <property type="match status" value="1"/>
</dbReference>
<name>A0ABD5WQX3_9EURY</name>
<dbReference type="PANTHER" id="PTHR11049:SF24">
    <property type="entry name" value="CYTOSOLIC ACYL COENZYME A THIOESTER HYDROLASE"/>
    <property type="match status" value="1"/>
</dbReference>
<dbReference type="GeneID" id="79304436"/>
<dbReference type="CDD" id="cd03442">
    <property type="entry name" value="BFIT_BACH"/>
    <property type="match status" value="1"/>
</dbReference>
<sequence>MPTLSDTHLENRFRVQPNDANNVGTLHGGNLMKWMDELGAMSAMRFSGETCVTAGVDDLSFHRPIPVGDTALVDTYVYGAGETSVKVRLRAWREDPRTGDTERTTGSCFTFVAVDEDGALLEVPELRVETDEEERLRQEALDAES</sequence>
<dbReference type="GO" id="GO:0047617">
    <property type="term" value="F:fatty acyl-CoA hydrolase activity"/>
    <property type="evidence" value="ECO:0007669"/>
    <property type="project" value="UniProtKB-EC"/>
</dbReference>
<dbReference type="Gene3D" id="3.10.129.10">
    <property type="entry name" value="Hotdog Thioesterase"/>
    <property type="match status" value="1"/>
</dbReference>
<evidence type="ECO:0000256" key="1">
    <source>
        <dbReference type="ARBA" id="ARBA00022801"/>
    </source>
</evidence>
<reference evidence="3 4" key="1">
    <citation type="journal article" date="2019" name="Int. J. Syst. Evol. Microbiol.">
        <title>The Global Catalogue of Microorganisms (GCM) 10K type strain sequencing project: providing services to taxonomists for standard genome sequencing and annotation.</title>
        <authorList>
            <consortium name="The Broad Institute Genomics Platform"/>
            <consortium name="The Broad Institute Genome Sequencing Center for Infectious Disease"/>
            <person name="Wu L."/>
            <person name="Ma J."/>
        </authorList>
    </citation>
    <scope>NUCLEOTIDE SEQUENCE [LARGE SCALE GENOMIC DNA]</scope>
    <source>
        <strain evidence="3 4">DT72</strain>
    </source>
</reference>
<protein>
    <submittedName>
        <fullName evidence="3">Acyl-CoA thioesterase</fullName>
        <ecNumber evidence="3">3.1.2.20</ecNumber>
    </submittedName>
</protein>
<dbReference type="InterPro" id="IPR040170">
    <property type="entry name" value="Cytosol_ACT"/>
</dbReference>
<dbReference type="EC" id="3.1.2.20" evidence="3"/>
<gene>
    <name evidence="3" type="ORF">ACFQJ6_20890</name>
</gene>
<organism evidence="3 4">
    <name type="scientific">Halorussus caseinilyticus</name>
    <dbReference type="NCBI Taxonomy" id="3034025"/>
    <lineage>
        <taxon>Archaea</taxon>
        <taxon>Methanobacteriati</taxon>
        <taxon>Methanobacteriota</taxon>
        <taxon>Stenosarchaea group</taxon>
        <taxon>Halobacteria</taxon>
        <taxon>Halobacteriales</taxon>
        <taxon>Haladaptataceae</taxon>
        <taxon>Halorussus</taxon>
    </lineage>
</organism>
<dbReference type="SUPFAM" id="SSF54637">
    <property type="entry name" value="Thioesterase/thiol ester dehydrase-isomerase"/>
    <property type="match status" value="1"/>
</dbReference>
<evidence type="ECO:0000313" key="3">
    <source>
        <dbReference type="EMBL" id="MFC7082175.1"/>
    </source>
</evidence>
<feature type="domain" description="HotDog ACOT-type" evidence="2">
    <location>
        <begin position="5"/>
        <end position="117"/>
    </location>
</feature>
<dbReference type="RefSeq" id="WP_276279845.1">
    <property type="nucleotide sequence ID" value="NZ_CP119809.1"/>
</dbReference>
<proteinExistence type="predicted"/>
<dbReference type="EMBL" id="JBHSZH010000005">
    <property type="protein sequence ID" value="MFC7082175.1"/>
    <property type="molecule type" value="Genomic_DNA"/>
</dbReference>
<dbReference type="Proteomes" id="UP001596407">
    <property type="component" value="Unassembled WGS sequence"/>
</dbReference>
<dbReference type="InterPro" id="IPR033120">
    <property type="entry name" value="HOTDOG_ACOT"/>
</dbReference>
<evidence type="ECO:0000259" key="2">
    <source>
        <dbReference type="PROSITE" id="PS51770"/>
    </source>
</evidence>
<dbReference type="InterPro" id="IPR029069">
    <property type="entry name" value="HotDog_dom_sf"/>
</dbReference>
<comment type="caution">
    <text evidence="3">The sequence shown here is derived from an EMBL/GenBank/DDBJ whole genome shotgun (WGS) entry which is preliminary data.</text>
</comment>